<evidence type="ECO:0000256" key="2">
    <source>
        <dbReference type="ARBA" id="ARBA00007400"/>
    </source>
</evidence>
<dbReference type="GO" id="GO:0009103">
    <property type="term" value="P:lipopolysaccharide biosynthetic process"/>
    <property type="evidence" value="ECO:0007669"/>
    <property type="project" value="TreeGrafter"/>
</dbReference>
<dbReference type="PANTHER" id="PTHR23028:SF53">
    <property type="entry name" value="ACYL_TRANSF_3 DOMAIN-CONTAINING PROTEIN"/>
    <property type="match status" value="1"/>
</dbReference>
<keyword evidence="3" id="KW-0812">Transmembrane</keyword>
<gene>
    <name evidence="6" type="ORF">FZC74_06755</name>
</gene>
<organism evidence="6 7">
    <name type="scientific">Sutcliffiella horikoshii</name>
    <dbReference type="NCBI Taxonomy" id="79883"/>
    <lineage>
        <taxon>Bacteria</taxon>
        <taxon>Bacillati</taxon>
        <taxon>Bacillota</taxon>
        <taxon>Bacilli</taxon>
        <taxon>Bacillales</taxon>
        <taxon>Bacillaceae</taxon>
        <taxon>Sutcliffiella</taxon>
    </lineage>
</organism>
<dbReference type="InterPro" id="IPR002656">
    <property type="entry name" value="Acyl_transf_3_dom"/>
</dbReference>
<feature type="domain" description="SGNH" evidence="5">
    <location>
        <begin position="442"/>
        <end position="659"/>
    </location>
</feature>
<dbReference type="GO" id="GO:0016747">
    <property type="term" value="F:acyltransferase activity, transferring groups other than amino-acyl groups"/>
    <property type="evidence" value="ECO:0007669"/>
    <property type="project" value="InterPro"/>
</dbReference>
<dbReference type="Proteomes" id="UP000323393">
    <property type="component" value="Unassembled WGS sequence"/>
</dbReference>
<dbReference type="GO" id="GO:0016020">
    <property type="term" value="C:membrane"/>
    <property type="evidence" value="ECO:0007669"/>
    <property type="project" value="TreeGrafter"/>
</dbReference>
<evidence type="ECO:0000259" key="4">
    <source>
        <dbReference type="Pfam" id="PF01757"/>
    </source>
</evidence>
<protein>
    <submittedName>
        <fullName evidence="6">Acyltransferase</fullName>
    </submittedName>
</protein>
<dbReference type="InterPro" id="IPR050879">
    <property type="entry name" value="Acyltransferase_3"/>
</dbReference>
<feature type="transmembrane region" description="Helical" evidence="3">
    <location>
        <begin position="240"/>
        <end position="263"/>
    </location>
</feature>
<dbReference type="EMBL" id="VTEU01000002">
    <property type="protein sequence ID" value="TYS59851.1"/>
    <property type="molecule type" value="Genomic_DNA"/>
</dbReference>
<feature type="domain" description="Acyltransferase 3" evidence="4">
    <location>
        <begin position="19"/>
        <end position="348"/>
    </location>
</feature>
<feature type="transmembrane region" description="Helical" evidence="3">
    <location>
        <begin position="146"/>
        <end position="170"/>
    </location>
</feature>
<reference evidence="6 7" key="1">
    <citation type="submission" date="2019-08" db="EMBL/GenBank/DDBJ databases">
        <title>Bacillus genomes from the desert of Cuatro Cienegas, Coahuila.</title>
        <authorList>
            <person name="Olmedo-Alvarez G."/>
        </authorList>
    </citation>
    <scope>NUCLEOTIDE SEQUENCE [LARGE SCALE GENOMIC DNA]</scope>
    <source>
        <strain evidence="6 7">CH88_3T</strain>
    </source>
</reference>
<evidence type="ECO:0000259" key="5">
    <source>
        <dbReference type="Pfam" id="PF19040"/>
    </source>
</evidence>
<comment type="caution">
    <text evidence="6">The sequence shown here is derived from an EMBL/GenBank/DDBJ whole genome shotgun (WGS) entry which is preliminary data.</text>
</comment>
<sequence length="668" mass="74945">MPSTNHQLLTPTNKRFRTELEGLRAIAALLVAIYHIWLGNVSGGVDVFFVVSGFLITTSLLGRVQREGKIDILDFILGLAKRLFPAAFFVLFVVTVASMLWLPQVQWAQTLQEIFASAFYYQNWQLAFNAVDYLAQNNEASPVQHFWAMSIQGQFYLLWPTVVFGLALLIRKLFNWKFKATLITVLLTVFAASLTYSIYLTSTNQAFAYFHTFTRVWEFALGGIVAVLGTQVVLRKSISFIIGWIGLIAIISCGIILQVSTVFPGYAALWPTLAAIFIILAGNNGGTFGVHRFLSLKPLTKLGNLSYALYLWHWPILVFYFIISGKETVPLLDGLIIIFASITLSYITTNLIEKPIRSMKKDSPKWKRGSVVIACMVPVVLTASLWANQIEKAEAELANLIENEEYPGALEVFSNNVVEDVPVLPTPLQAQNDLPKVYEDECHQSLEDSEVIACEYGETDNPEYTVALVGGSHSAQWLPALEEFAQEEKIKVINYTKSACRFTGEEVNASTSESCYEWNKELIQKLVSTKPDLVFTTADVGRKAEVPEGFVQQWNTLNKADIPVFALRDNAWFEFDVPSCVEEKGEDSLECTQEREKALPSKSPFSKLESVPANVNYVDLTDYLCDEDYCKPVKGNVLVYRDKHHITATYAKTMAPILKKELFAVLNK</sequence>
<dbReference type="PANTHER" id="PTHR23028">
    <property type="entry name" value="ACETYLTRANSFERASE"/>
    <property type="match status" value="1"/>
</dbReference>
<dbReference type="RefSeq" id="WP_148965332.1">
    <property type="nucleotide sequence ID" value="NZ_VTEU01000002.1"/>
</dbReference>
<keyword evidence="6" id="KW-0808">Transferase</keyword>
<evidence type="ECO:0000313" key="7">
    <source>
        <dbReference type="Proteomes" id="UP000323393"/>
    </source>
</evidence>
<keyword evidence="3" id="KW-0472">Membrane</keyword>
<feature type="transmembrane region" description="Helical" evidence="3">
    <location>
        <begin position="182"/>
        <end position="200"/>
    </location>
</feature>
<feature type="transmembrane region" description="Helical" evidence="3">
    <location>
        <begin position="329"/>
        <end position="348"/>
    </location>
</feature>
<dbReference type="AlphaFoldDB" id="A0AA94WRS6"/>
<dbReference type="Pfam" id="PF19040">
    <property type="entry name" value="SGNH"/>
    <property type="match status" value="1"/>
</dbReference>
<feature type="transmembrane region" description="Helical" evidence="3">
    <location>
        <begin position="269"/>
        <end position="290"/>
    </location>
</feature>
<comment type="similarity">
    <text evidence="2">Belongs to the acyltransferase 3 family.</text>
</comment>
<feature type="transmembrane region" description="Helical" evidence="3">
    <location>
        <begin position="369"/>
        <end position="387"/>
    </location>
</feature>
<evidence type="ECO:0000256" key="3">
    <source>
        <dbReference type="SAM" id="Phobius"/>
    </source>
</evidence>
<feature type="transmembrane region" description="Helical" evidence="3">
    <location>
        <begin position="83"/>
        <end position="102"/>
    </location>
</feature>
<evidence type="ECO:0000313" key="6">
    <source>
        <dbReference type="EMBL" id="TYS59851.1"/>
    </source>
</evidence>
<dbReference type="InterPro" id="IPR043968">
    <property type="entry name" value="SGNH"/>
</dbReference>
<comment type="subcellular location">
    <subcellularLocation>
        <location evidence="1">Membrane</location>
    </subcellularLocation>
</comment>
<accession>A0AA94WRS6</accession>
<keyword evidence="3" id="KW-1133">Transmembrane helix</keyword>
<feature type="transmembrane region" description="Helical" evidence="3">
    <location>
        <begin position="21"/>
        <end position="38"/>
    </location>
</feature>
<keyword evidence="6" id="KW-0012">Acyltransferase</keyword>
<feature type="transmembrane region" description="Helical" evidence="3">
    <location>
        <begin position="44"/>
        <end position="62"/>
    </location>
</feature>
<evidence type="ECO:0000256" key="1">
    <source>
        <dbReference type="ARBA" id="ARBA00004370"/>
    </source>
</evidence>
<dbReference type="Pfam" id="PF01757">
    <property type="entry name" value="Acyl_transf_3"/>
    <property type="match status" value="1"/>
</dbReference>
<feature type="transmembrane region" description="Helical" evidence="3">
    <location>
        <begin position="302"/>
        <end position="323"/>
    </location>
</feature>
<feature type="transmembrane region" description="Helical" evidence="3">
    <location>
        <begin position="206"/>
        <end position="228"/>
    </location>
</feature>
<proteinExistence type="inferred from homology"/>
<name>A0AA94WRS6_9BACI</name>